<dbReference type="Proteomes" id="UP000018201">
    <property type="component" value="Unassembled WGS sequence"/>
</dbReference>
<evidence type="ECO:0000313" key="1">
    <source>
        <dbReference type="EMBL" id="CDI75481.1"/>
    </source>
</evidence>
<sequence>MSDVLQRETRSKNRCRLVEDVAAKRLEYIDILMASIDTLSPEEFSQLMERQNEGLAKSRAEFLSVLMKKKQEPWVADVI</sequence>
<dbReference type="EMBL" id="HG690938">
    <property type="protein sequence ID" value="CDI75481.1"/>
    <property type="molecule type" value="Genomic_DNA"/>
</dbReference>
<proteinExistence type="predicted"/>
<accession>U6G5G4</accession>
<dbReference type="AlphaFoldDB" id="U6G5G4"/>
<protein>
    <submittedName>
        <fullName evidence="1">Uncharacterized protein</fullName>
    </submittedName>
</protein>
<reference evidence="1" key="1">
    <citation type="submission" date="2013-10" db="EMBL/GenBank/DDBJ databases">
        <title>Genomic analysis of the causative agents of coccidiosis in chickens.</title>
        <authorList>
            <person name="Reid A.J."/>
            <person name="Blake D."/>
            <person name="Billington K."/>
            <person name="Browne H."/>
            <person name="Dunn M."/>
            <person name="Hung S."/>
            <person name="Kawahara F."/>
            <person name="Miranda-Saavedra D."/>
            <person name="Mourier T."/>
            <person name="Nagra H."/>
            <person name="Otto T.D."/>
            <person name="Rawlings N."/>
            <person name="Sanchez A."/>
            <person name="Sanders M."/>
            <person name="Subramaniam C."/>
            <person name="Tay Y."/>
            <person name="Dear P."/>
            <person name="Doerig C."/>
            <person name="Gruber A."/>
            <person name="Parkinson J."/>
            <person name="Shirley M."/>
            <person name="Wan K.L."/>
            <person name="Berriman M."/>
            <person name="Tomley F."/>
            <person name="Pain A."/>
        </authorList>
    </citation>
    <scope>NUCLEOTIDE SEQUENCE [LARGE SCALE GENOMIC DNA]</scope>
    <source>
        <strain evidence="1">Houghton</strain>
    </source>
</reference>
<organism evidence="1 2">
    <name type="scientific">Eimeria praecox</name>
    <dbReference type="NCBI Taxonomy" id="51316"/>
    <lineage>
        <taxon>Eukaryota</taxon>
        <taxon>Sar</taxon>
        <taxon>Alveolata</taxon>
        <taxon>Apicomplexa</taxon>
        <taxon>Conoidasida</taxon>
        <taxon>Coccidia</taxon>
        <taxon>Eucoccidiorida</taxon>
        <taxon>Eimeriorina</taxon>
        <taxon>Eimeriidae</taxon>
        <taxon>Eimeria</taxon>
    </lineage>
</organism>
<dbReference type="VEuPathDB" id="ToxoDB:EPH_0005490"/>
<evidence type="ECO:0000313" key="2">
    <source>
        <dbReference type="Proteomes" id="UP000018201"/>
    </source>
</evidence>
<keyword evidence="2" id="KW-1185">Reference proteome</keyword>
<name>U6G5G4_9EIME</name>
<gene>
    <name evidence="1" type="ORF">EPH_0005490</name>
</gene>
<reference evidence="1" key="2">
    <citation type="submission" date="2013-10" db="EMBL/GenBank/DDBJ databases">
        <authorList>
            <person name="Aslett M."/>
        </authorList>
    </citation>
    <scope>NUCLEOTIDE SEQUENCE [LARGE SCALE GENOMIC DNA]</scope>
    <source>
        <strain evidence="1">Houghton</strain>
    </source>
</reference>